<dbReference type="InterPro" id="IPR029044">
    <property type="entry name" value="Nucleotide-diphossugar_trans"/>
</dbReference>
<evidence type="ECO:0000259" key="1">
    <source>
        <dbReference type="Pfam" id="PF00535"/>
    </source>
</evidence>
<keyword evidence="2" id="KW-0808">Transferase</keyword>
<feature type="domain" description="Glycosyltransferase 2-like" evidence="1">
    <location>
        <begin position="72"/>
        <end position="242"/>
    </location>
</feature>
<dbReference type="Pfam" id="PF00535">
    <property type="entry name" value="Glycos_transf_2"/>
    <property type="match status" value="1"/>
</dbReference>
<protein>
    <submittedName>
        <fullName evidence="2">Glycosyltransferase</fullName>
        <ecNumber evidence="2">2.4.-.-</ecNumber>
    </submittedName>
</protein>
<evidence type="ECO:0000313" key="3">
    <source>
        <dbReference type="Proteomes" id="UP001204615"/>
    </source>
</evidence>
<keyword evidence="2" id="KW-0328">Glycosyltransferase</keyword>
<dbReference type="CDD" id="cd04186">
    <property type="entry name" value="GT_2_like_c"/>
    <property type="match status" value="1"/>
</dbReference>
<organism evidence="2 3">
    <name type="scientific">Dyella lutea</name>
    <dbReference type="NCBI Taxonomy" id="2950441"/>
    <lineage>
        <taxon>Bacteria</taxon>
        <taxon>Pseudomonadati</taxon>
        <taxon>Pseudomonadota</taxon>
        <taxon>Gammaproteobacteria</taxon>
        <taxon>Lysobacterales</taxon>
        <taxon>Rhodanobacteraceae</taxon>
        <taxon>Dyella</taxon>
    </lineage>
</organism>
<dbReference type="InterPro" id="IPR001173">
    <property type="entry name" value="Glyco_trans_2-like"/>
</dbReference>
<dbReference type="GO" id="GO:0016757">
    <property type="term" value="F:glycosyltransferase activity"/>
    <property type="evidence" value="ECO:0007669"/>
    <property type="project" value="UniProtKB-KW"/>
</dbReference>
<name>A0ABT1F7T7_9GAMM</name>
<accession>A0ABT1F7T7</accession>
<comment type="caution">
    <text evidence="2">The sequence shown here is derived from an EMBL/GenBank/DDBJ whole genome shotgun (WGS) entry which is preliminary data.</text>
</comment>
<dbReference type="EMBL" id="JAMZEK010000001">
    <property type="protein sequence ID" value="MCP1373437.1"/>
    <property type="molecule type" value="Genomic_DNA"/>
</dbReference>
<proteinExistence type="predicted"/>
<dbReference type="Gene3D" id="3.40.50.2000">
    <property type="entry name" value="Glycogen Phosphorylase B"/>
    <property type="match status" value="1"/>
</dbReference>
<sequence>MAGKLSWRLKRVAYLLQRLRGSVALRGWRGTLARVRLEFQPVASRDDSLALIALDEPFALFALPDPDTPKVSVVIPVHGKCEYTVACLRSLARHGAAVPFETIVVDDASPDNTATLLASVHGLHLHGNTENLGFIGSCNAGAGLARGEYLVFLNNDTQVTDGWMDALLRCFAERPDCGIAGSRLVYPDGRLQEAGALMFSDGSAWNYGRFEPRDATAFRYRRRTSYVSGASLMIRREVFQRIGGFDTRYAPAYYEDADLAFAVRRLGLDVWYEPASTVVHCEGISAGTDLDAGMKRHQRPNQAKFVDKWKAELAELPPPGTPLDRAVRWHRRGRVLVVDATLPDPTRDSGSLRLSEILRMLDELGWSVAFHPDDGRADEAGIDRLGALGCEVLANRDIGRLPDWLRRHGRELHAVMLCRHTVAGQYADLVRRLAPQARLLFDTVDLHFLREERAAALAGHNGMAQQAGHSRRSELALIEQADTSFVVSPYERELLAQLAPSAKVSLLSNIHRAHDGRRGHEERRDLVFIGGAGHPPNVDALRWIATGILPRLRNVIPDLCVHALGDMPEALRRELATPGLELHGRVPDLAPWLDHCLASIAPLRFGAGVKGKINMAMSHGVPVVATTLAVEGMQLRHGHDVLVADDASAFADAVRRLHGDAALWDALSRHGMDNIRRHFSPELAAAALRQALD</sequence>
<dbReference type="SUPFAM" id="SSF53448">
    <property type="entry name" value="Nucleotide-diphospho-sugar transferases"/>
    <property type="match status" value="1"/>
</dbReference>
<reference evidence="2 3" key="1">
    <citation type="submission" date="2022-06" db="EMBL/GenBank/DDBJ databases">
        <title>Dyella sp. Sa strain:Sa Genome sequencing.</title>
        <authorList>
            <person name="Park S."/>
        </authorList>
    </citation>
    <scope>NUCLEOTIDE SEQUENCE [LARGE SCALE GENOMIC DNA]</scope>
    <source>
        <strain evidence="2 3">Sa</strain>
    </source>
</reference>
<dbReference type="RefSeq" id="WP_253565206.1">
    <property type="nucleotide sequence ID" value="NZ_JAMZEK010000001.1"/>
</dbReference>
<dbReference type="Pfam" id="PF13692">
    <property type="entry name" value="Glyco_trans_1_4"/>
    <property type="match status" value="1"/>
</dbReference>
<evidence type="ECO:0000313" key="2">
    <source>
        <dbReference type="EMBL" id="MCP1373437.1"/>
    </source>
</evidence>
<dbReference type="PANTHER" id="PTHR43179:SF7">
    <property type="entry name" value="RHAMNOSYLTRANSFERASE WBBL"/>
    <property type="match status" value="1"/>
</dbReference>
<dbReference type="SUPFAM" id="SSF53756">
    <property type="entry name" value="UDP-Glycosyltransferase/glycogen phosphorylase"/>
    <property type="match status" value="1"/>
</dbReference>
<dbReference type="Proteomes" id="UP001204615">
    <property type="component" value="Unassembled WGS sequence"/>
</dbReference>
<dbReference type="EC" id="2.4.-.-" evidence="2"/>
<gene>
    <name evidence="2" type="ORF">NC595_05120</name>
</gene>
<dbReference type="Gene3D" id="3.90.550.10">
    <property type="entry name" value="Spore Coat Polysaccharide Biosynthesis Protein SpsA, Chain A"/>
    <property type="match status" value="1"/>
</dbReference>
<keyword evidence="3" id="KW-1185">Reference proteome</keyword>
<dbReference type="PANTHER" id="PTHR43179">
    <property type="entry name" value="RHAMNOSYLTRANSFERASE WBBL"/>
    <property type="match status" value="1"/>
</dbReference>